<feature type="compositionally biased region" description="Low complexity" evidence="1">
    <location>
        <begin position="9"/>
        <end position="23"/>
    </location>
</feature>
<name>A0A1G4GT50_PLAVI</name>
<feature type="domain" description="Plasmodium RESA N-terminal" evidence="2">
    <location>
        <begin position="413"/>
        <end position="537"/>
    </location>
</feature>
<evidence type="ECO:0000313" key="3">
    <source>
        <dbReference type="EMBL" id="SCO65769.1"/>
    </source>
</evidence>
<proteinExistence type="predicted"/>
<dbReference type="PANTHER" id="PTHR36193:SF23">
    <property type="entry name" value="PHISTB DOMAIN-CONTAINING RESA-LIKE PROTEIN 1"/>
    <property type="match status" value="1"/>
</dbReference>
<dbReference type="VEuPathDB" id="PlasmoDB:PVPAM_050011300"/>
<reference evidence="3 4" key="1">
    <citation type="submission" date="2016-07" db="EMBL/GenBank/DDBJ databases">
        <authorList>
            <consortium name="Pathogen Informatics"/>
        </authorList>
    </citation>
    <scope>NUCLEOTIDE SEQUENCE [LARGE SCALE GENOMIC DNA]</scope>
</reference>
<feature type="region of interest" description="Disordered" evidence="1">
    <location>
        <begin position="1"/>
        <end position="47"/>
    </location>
</feature>
<accession>A0A1G4GT50</accession>
<dbReference type="AlphaFoldDB" id="A0A1G4GT50"/>
<feature type="region of interest" description="Disordered" evidence="1">
    <location>
        <begin position="90"/>
        <end position="404"/>
    </location>
</feature>
<feature type="compositionally biased region" description="Basic and acidic residues" evidence="1">
    <location>
        <begin position="338"/>
        <end position="369"/>
    </location>
</feature>
<dbReference type="VEuPathDB" id="PlasmoDB:PVX_088830"/>
<feature type="compositionally biased region" description="Basic and acidic residues" evidence="1">
    <location>
        <begin position="117"/>
        <end position="127"/>
    </location>
</feature>
<dbReference type="VEuPathDB" id="PlasmoDB:PVW1_050008800"/>
<dbReference type="InterPro" id="IPR019111">
    <property type="entry name" value="PRESA_N"/>
</dbReference>
<dbReference type="Pfam" id="PF09687">
    <property type="entry name" value="PRESAN"/>
    <property type="match status" value="1"/>
</dbReference>
<dbReference type="Gene3D" id="6.10.280.180">
    <property type="entry name" value="Plasmodium RESA, N-terminal helical domain"/>
    <property type="match status" value="1"/>
</dbReference>
<sequence>MVNSNKTTLALAGKSKSANKNNSQSYLADDSDRLKNKSNGKNGRNFGAPRFMNAVLLVILYVVLKNEYTYENEAELMTSGPRQLSEMKYFSKGSKSKKSSRNDRSEYPDEQFNNARDGGHSRGRDPRGQMPPNEEWDGERGPSNSRNRDMNAGMQRDGEHDRRRGRNRGGDPEEEMERGDRRRGRNRGGDADEEMEMERGDRRRGRNRGGDPEEEMERGDRRRGRNRGGDADEEMEMERGDRRRGRNRGGDPEEEMEMERGDRRRDRGNMERDGRRRGRNRGGDPEEEMEMERGDRRRGRNRGGDADEEMEMERGDRRRGRNRDADEEEDRDRRRGKGRDTDMERDGDRRRGKGRDTDMERDGDRDMERGRKKGPNADMENAMNKGPNANKNTPPGAEAKPVDTTNLADMKFNVTEAEIAQMIDKLEDYVKFDDMFLLFNYVNNNEKMKYIRMQLGVVRLCESLAQSYKIPHYYKTRQWSKSYQGMSDQLLHNERKAYNKLCTFLQNGNSSHIAFVEFLNELIGIWTSFTKEMEKYWKEYLSNKLKVYWETTNVEM</sequence>
<organism evidence="3 4">
    <name type="scientific">Plasmodium vivax</name>
    <name type="common">malaria parasite P. vivax</name>
    <dbReference type="NCBI Taxonomy" id="5855"/>
    <lineage>
        <taxon>Eukaryota</taxon>
        <taxon>Sar</taxon>
        <taxon>Alveolata</taxon>
        <taxon>Apicomplexa</taxon>
        <taxon>Aconoidasida</taxon>
        <taxon>Haemosporida</taxon>
        <taxon>Plasmodiidae</taxon>
        <taxon>Plasmodium</taxon>
        <taxon>Plasmodium (Plasmodium)</taxon>
    </lineage>
</organism>
<dbReference type="NCBIfam" id="TIGR01639">
    <property type="entry name" value="P_fal_TIGR01639"/>
    <property type="match status" value="1"/>
</dbReference>
<protein>
    <recommendedName>
        <fullName evidence="2">Plasmodium RESA N-terminal domain-containing protein</fullName>
    </recommendedName>
</protein>
<feature type="compositionally biased region" description="Basic and acidic residues" evidence="1">
    <location>
        <begin position="258"/>
        <end position="274"/>
    </location>
</feature>
<dbReference type="Proteomes" id="UP000196402">
    <property type="component" value="Chromosome 5"/>
</dbReference>
<dbReference type="EMBL" id="LT615243">
    <property type="protein sequence ID" value="SCO65769.1"/>
    <property type="molecule type" value="Genomic_DNA"/>
</dbReference>
<dbReference type="PANTHER" id="PTHR36193">
    <property type="entry name" value="PHISTB DOMAIN-CONTAINING RESA-LIKE PROTEIN 1"/>
    <property type="match status" value="1"/>
</dbReference>
<evidence type="ECO:0000259" key="2">
    <source>
        <dbReference type="Pfam" id="PF09687"/>
    </source>
</evidence>
<gene>
    <name evidence="3" type="ORF">PVT01_050007000</name>
</gene>
<evidence type="ECO:0000256" key="1">
    <source>
        <dbReference type="SAM" id="MobiDB-lite"/>
    </source>
</evidence>
<dbReference type="VEuPathDB" id="PlasmoDB:PVP01_0503800"/>
<dbReference type="InterPro" id="IPR044885">
    <property type="entry name" value="PRESA_N_sf"/>
</dbReference>
<evidence type="ECO:0000313" key="4">
    <source>
        <dbReference type="Proteomes" id="UP000196402"/>
    </source>
</evidence>
<dbReference type="InterPro" id="IPR006526">
    <property type="entry name" value="Export_prot_PHISTa/b/c"/>
</dbReference>